<protein>
    <submittedName>
        <fullName evidence="2">Uncharacterized protein</fullName>
    </submittedName>
</protein>
<accession>A0A914I8W2</accession>
<evidence type="ECO:0000313" key="1">
    <source>
        <dbReference type="Proteomes" id="UP000887572"/>
    </source>
</evidence>
<keyword evidence="1" id="KW-1185">Reference proteome</keyword>
<reference evidence="2" key="1">
    <citation type="submission" date="2022-11" db="UniProtKB">
        <authorList>
            <consortium name="WormBaseParasite"/>
        </authorList>
    </citation>
    <scope>IDENTIFICATION</scope>
</reference>
<dbReference type="WBParaSite" id="Gr19_v10_g7982.t1">
    <property type="protein sequence ID" value="Gr19_v10_g7982.t1"/>
    <property type="gene ID" value="Gr19_v10_g7982"/>
</dbReference>
<dbReference type="Proteomes" id="UP000887572">
    <property type="component" value="Unplaced"/>
</dbReference>
<organism evidence="1 2">
    <name type="scientific">Globodera rostochiensis</name>
    <name type="common">Golden nematode worm</name>
    <name type="synonym">Heterodera rostochiensis</name>
    <dbReference type="NCBI Taxonomy" id="31243"/>
    <lineage>
        <taxon>Eukaryota</taxon>
        <taxon>Metazoa</taxon>
        <taxon>Ecdysozoa</taxon>
        <taxon>Nematoda</taxon>
        <taxon>Chromadorea</taxon>
        <taxon>Rhabditida</taxon>
        <taxon>Tylenchina</taxon>
        <taxon>Tylenchomorpha</taxon>
        <taxon>Tylenchoidea</taxon>
        <taxon>Heteroderidae</taxon>
        <taxon>Heteroderinae</taxon>
        <taxon>Globodera</taxon>
    </lineage>
</organism>
<name>A0A914I8W2_GLORO</name>
<proteinExistence type="predicted"/>
<evidence type="ECO:0000313" key="2">
    <source>
        <dbReference type="WBParaSite" id="Gr19_v10_g7982.t1"/>
    </source>
</evidence>
<sequence>MFFLKFHQKTYLYTFQHEQFENAKNGHGKVPTDVLFHTGLHSIQSLPNSRTTSSPCWNGAADAFLLAHRKMFVPFASTRIGALKMASSSPAAAEQHTMAVEKLKNAVNIGAEFTLPTNLIGFLVVPKNSAIAEGGNFAKNVFPESVVTHDDDEQLDDDDLVNDDAKPVKPTLIDAFGSEEQKQNSDSAETFTEDEQFRMVKRMHHLSILRKIGSPGANIPASRLFGPLRQRELKRRAWMIQY</sequence>
<dbReference type="AlphaFoldDB" id="A0A914I8W2"/>